<dbReference type="EMBL" id="CP008941">
    <property type="protein sequence ID" value="AIK95911.1"/>
    <property type="molecule type" value="Genomic_DNA"/>
</dbReference>
<keyword evidence="2" id="KW-1185">Reference proteome</keyword>
<dbReference type="AlphaFoldDB" id="A0A077AU55"/>
<dbReference type="KEGG" id="paca:ID47_02935"/>
<evidence type="ECO:0000313" key="1">
    <source>
        <dbReference type="EMBL" id="AIK95911.1"/>
    </source>
</evidence>
<name>A0A077AU55_9PROT</name>
<dbReference type="STRING" id="91604.ID47_02935"/>
<proteinExistence type="predicted"/>
<accession>A0A077AU55</accession>
<dbReference type="HOGENOM" id="CLU_397249_0_0_5"/>
<reference evidence="1 2" key="1">
    <citation type="submission" date="2014-07" db="EMBL/GenBank/DDBJ databases">
        <title>Comparative genomic insights into amoeba endosymbionts belonging to the families of Holosporaceae and Candidatus Midichloriaceae within Rickettsiales.</title>
        <authorList>
            <person name="Wang Z."/>
            <person name="Wu M."/>
        </authorList>
    </citation>
    <scope>NUCLEOTIDE SEQUENCE [LARGE SCALE GENOMIC DNA]</scope>
    <source>
        <strain evidence="1">PRA3</strain>
    </source>
</reference>
<dbReference type="Proteomes" id="UP000028926">
    <property type="component" value="Chromosome"/>
</dbReference>
<organism evidence="1 2">
    <name type="scientific">Candidatus Odyssella acanthamoebae</name>
    <dbReference type="NCBI Taxonomy" id="91604"/>
    <lineage>
        <taxon>Bacteria</taxon>
        <taxon>Pseudomonadati</taxon>
        <taxon>Pseudomonadota</taxon>
        <taxon>Alphaproteobacteria</taxon>
        <taxon>Holosporales</taxon>
        <taxon>Candidatus Paracaedibacteraceae</taxon>
        <taxon>Candidatus Odyssella</taxon>
    </lineage>
</organism>
<dbReference type="OrthoDB" id="9805070at2"/>
<gene>
    <name evidence="1" type="ORF">ID47_02935</name>
</gene>
<evidence type="ECO:0000313" key="2">
    <source>
        <dbReference type="Proteomes" id="UP000028926"/>
    </source>
</evidence>
<dbReference type="eggNOG" id="ENOG5031BN8">
    <property type="taxonomic scope" value="Bacteria"/>
</dbReference>
<sequence>MADTLYQQRTLGLRVPNLPQSYAPEQLAGAVQQNALKMANEMTSTADEIYNADFEIASRRLISEIFSKNPNNPDALRKGFDAALKGLTKDTSPDQQLELGMRFEMLAMPHISKAAENRIFLNNEKLKEDNLTLIDLSLNDMEHAAADMLSNNAVTAFDASRRVQNSMLTLQKSLNMENEGMPLFSAEKKVRLQRQAKQSLMFDGTLRWLEQQPDKAKAWQAIKDGKKTFKLYDAQGKLETELKPLTDMSLHNFDKIESFVESATAISKEQLQIAAGIEKIGSALNGDTYLDPESAFDKKAIDNYFVQKVMPTLEGMDPIHRGQAISDYVDKVGILPETVKSNIRATIRAGTPEEQVYAAELIRTIGDNSFKALEDIGDKWQTYAMNLSDLTRGGVSAEQAVKMVDMSFDPAEKTVRDKRMKELKNIPFDAEYILNAFFSADAPFKLIGKSAPIIDVPNIKEGIIADTERFFQEAYVYTGDINVAKEMARQRAKSVFGISQVTGQANVVRYPPEKAAAYNIPGLKDQSWIRRQLLEGVKAVKPDLNNEDIYITTDNQTIAEWESGRPTYPILYRTTSGSFDTLRDQKTGVTLRFAPDTAPVVKALNEDIKRKEQTRIKNAAEVKEYQEAMRGFVSEDSPYAAGDSIIGVALGTATGAIKDKIIKASEFAAKKRAETPNPNYEAVFKDLKRGDLD</sequence>
<protein>
    <submittedName>
        <fullName evidence="1">Uncharacterized protein</fullName>
    </submittedName>
</protein>
<dbReference type="RefSeq" id="WP_038463569.1">
    <property type="nucleotide sequence ID" value="NZ_CP008941.1"/>
</dbReference>